<dbReference type="InterPro" id="IPR029058">
    <property type="entry name" value="AB_hydrolase_fold"/>
</dbReference>
<evidence type="ECO:0000259" key="4">
    <source>
        <dbReference type="Pfam" id="PF00135"/>
    </source>
</evidence>
<dbReference type="Proteomes" id="UP000620124">
    <property type="component" value="Unassembled WGS sequence"/>
</dbReference>
<dbReference type="InterPro" id="IPR050309">
    <property type="entry name" value="Type-B_Carboxylest/Lipase"/>
</dbReference>
<keyword evidence="3" id="KW-0732">Signal</keyword>
<keyword evidence="2 3" id="KW-0378">Hydrolase</keyword>
<accession>A0A8H6WYN0</accession>
<reference evidence="5" key="1">
    <citation type="submission" date="2020-05" db="EMBL/GenBank/DDBJ databases">
        <title>Mycena genomes resolve the evolution of fungal bioluminescence.</title>
        <authorList>
            <person name="Tsai I.J."/>
        </authorList>
    </citation>
    <scope>NUCLEOTIDE SEQUENCE</scope>
    <source>
        <strain evidence="5">CCC161011</strain>
    </source>
</reference>
<evidence type="ECO:0000313" key="6">
    <source>
        <dbReference type="Proteomes" id="UP000620124"/>
    </source>
</evidence>
<proteinExistence type="inferred from homology"/>
<evidence type="ECO:0000256" key="1">
    <source>
        <dbReference type="ARBA" id="ARBA00005964"/>
    </source>
</evidence>
<dbReference type="EC" id="3.1.1.-" evidence="3"/>
<organism evidence="5 6">
    <name type="scientific">Mycena venus</name>
    <dbReference type="NCBI Taxonomy" id="2733690"/>
    <lineage>
        <taxon>Eukaryota</taxon>
        <taxon>Fungi</taxon>
        <taxon>Dikarya</taxon>
        <taxon>Basidiomycota</taxon>
        <taxon>Agaricomycotina</taxon>
        <taxon>Agaricomycetes</taxon>
        <taxon>Agaricomycetidae</taxon>
        <taxon>Agaricales</taxon>
        <taxon>Marasmiineae</taxon>
        <taxon>Mycenaceae</taxon>
        <taxon>Mycena</taxon>
    </lineage>
</organism>
<dbReference type="GO" id="GO:0016787">
    <property type="term" value="F:hydrolase activity"/>
    <property type="evidence" value="ECO:0007669"/>
    <property type="project" value="UniProtKB-KW"/>
</dbReference>
<dbReference type="Pfam" id="PF00135">
    <property type="entry name" value="COesterase"/>
    <property type="match status" value="1"/>
</dbReference>
<comment type="similarity">
    <text evidence="1 3">Belongs to the type-B carboxylesterase/lipase family.</text>
</comment>
<dbReference type="InterPro" id="IPR002018">
    <property type="entry name" value="CarbesteraseB"/>
</dbReference>
<sequence>MFSVLLSLLLSRLLIPVNAAALSTVTLDYGTFTGLTNTTSGIIYFRGIRYADPPVGELRWRAPVSPPSTHLGDILSLIHISWDSRVSQLPRRTRGATTDEDCLFGNVYIPIATTEASNLPVLVFFHAQVVDSKPVELATPPPENILQSSTEPLIFVTFEYRLGQFGFLAGSAVHQSGQLNAGLLDQRAALEWVQTYIGKFGGDPKQVTIWGQSAGAASISYHLIAEGGENKNLFIRAIGDSPPLLYLPHYTDPFIEELFTQFTGRAGCGNSGNGSAIMACLRAAPTGTIATAGRDTLANLTSALYPFGPIADGSFIRERPVEAFKNGNFVRVPVMMGSNTNEGSKWSASLANPAANTSSPDATETTVYNFIAGQYPTFDESSFQTAIRFFYPLSDYNGSFSLQGQQIYGEMRYICTALMIAGTAHNAGLYAYQYHWDNPTLGSNHGDELDAFFNGDEVFDTDDQSLVTAMRWYWTSFATSGVPVAQGFPSWTENGADGSPRLLLHPGKIAMEQVSLALTARCAFWHALTSELGT</sequence>
<dbReference type="InterPro" id="IPR019826">
    <property type="entry name" value="Carboxylesterase_B_AS"/>
</dbReference>
<feature type="signal peptide" evidence="3">
    <location>
        <begin position="1"/>
        <end position="19"/>
    </location>
</feature>
<dbReference type="Gene3D" id="3.40.50.1820">
    <property type="entry name" value="alpha/beta hydrolase"/>
    <property type="match status" value="1"/>
</dbReference>
<dbReference type="PANTHER" id="PTHR11559">
    <property type="entry name" value="CARBOXYLESTERASE"/>
    <property type="match status" value="1"/>
</dbReference>
<name>A0A8H6WYN0_9AGAR</name>
<feature type="chain" id="PRO_5034593466" description="Carboxylic ester hydrolase" evidence="3">
    <location>
        <begin position="20"/>
        <end position="534"/>
    </location>
</feature>
<dbReference type="PROSITE" id="PS00122">
    <property type="entry name" value="CARBOXYLESTERASE_B_1"/>
    <property type="match status" value="1"/>
</dbReference>
<evidence type="ECO:0000256" key="2">
    <source>
        <dbReference type="ARBA" id="ARBA00022801"/>
    </source>
</evidence>
<gene>
    <name evidence="5" type="ORF">MVEN_02451500</name>
</gene>
<dbReference type="EMBL" id="JACAZI010000032">
    <property type="protein sequence ID" value="KAF7331112.1"/>
    <property type="molecule type" value="Genomic_DNA"/>
</dbReference>
<feature type="domain" description="Carboxylesterase type B" evidence="4">
    <location>
        <begin position="24"/>
        <end position="501"/>
    </location>
</feature>
<keyword evidence="6" id="KW-1185">Reference proteome</keyword>
<dbReference type="SUPFAM" id="SSF53474">
    <property type="entry name" value="alpha/beta-Hydrolases"/>
    <property type="match status" value="1"/>
</dbReference>
<comment type="caution">
    <text evidence="5">The sequence shown here is derived from an EMBL/GenBank/DDBJ whole genome shotgun (WGS) entry which is preliminary data.</text>
</comment>
<dbReference type="OrthoDB" id="408631at2759"/>
<evidence type="ECO:0000256" key="3">
    <source>
        <dbReference type="RuleBase" id="RU361235"/>
    </source>
</evidence>
<dbReference type="AlphaFoldDB" id="A0A8H6WYN0"/>
<protein>
    <recommendedName>
        <fullName evidence="3">Carboxylic ester hydrolase</fullName>
        <ecNumber evidence="3">3.1.1.-</ecNumber>
    </recommendedName>
</protein>
<evidence type="ECO:0000313" key="5">
    <source>
        <dbReference type="EMBL" id="KAF7331112.1"/>
    </source>
</evidence>